<gene>
    <name evidence="2" type="ORF">SAMN05444362_11683</name>
</gene>
<dbReference type="Gene3D" id="3.10.180.10">
    <property type="entry name" value="2,3-Dihydroxybiphenyl 1,2-Dioxygenase, domain 1"/>
    <property type="match status" value="1"/>
</dbReference>
<dbReference type="AlphaFoldDB" id="A0A1M5HJG4"/>
<dbReference type="PANTHER" id="PTHR33990">
    <property type="entry name" value="PROTEIN YJDN-RELATED"/>
    <property type="match status" value="1"/>
</dbReference>
<dbReference type="Proteomes" id="UP000184480">
    <property type="component" value="Unassembled WGS sequence"/>
</dbReference>
<feature type="domain" description="PhnB-like" evidence="1">
    <location>
        <begin position="4"/>
        <end position="130"/>
    </location>
</feature>
<dbReference type="PANTHER" id="PTHR33990:SF1">
    <property type="entry name" value="PROTEIN YJDN"/>
    <property type="match status" value="1"/>
</dbReference>
<protein>
    <submittedName>
        <fullName evidence="2">PhnB protein</fullName>
    </submittedName>
</protein>
<evidence type="ECO:0000313" key="2">
    <source>
        <dbReference type="EMBL" id="SHG16038.1"/>
    </source>
</evidence>
<dbReference type="InterPro" id="IPR028973">
    <property type="entry name" value="PhnB-like"/>
</dbReference>
<dbReference type="SUPFAM" id="SSF54593">
    <property type="entry name" value="Glyoxalase/Bleomycin resistance protein/Dihydroxybiphenyl dioxygenase"/>
    <property type="match status" value="1"/>
</dbReference>
<sequence length="139" mass="15634">MELKVHLVFDGTCEEALNFYSKTLNGKVDFIFRKKEDKTADVAEADREKVSHMIIKTPHFELAGEDADTGSTVIAGNNNKLVLVFHDMNECRRVFDAFSQGANVAMPLQPTFFCEGLGELTDRYGISWLIMMSDEGYQA</sequence>
<dbReference type="RefSeq" id="WP_062183095.1">
    <property type="nucleotide sequence ID" value="NZ_BBXL01000019.1"/>
</dbReference>
<evidence type="ECO:0000259" key="1">
    <source>
        <dbReference type="Pfam" id="PF06983"/>
    </source>
</evidence>
<reference evidence="3" key="1">
    <citation type="submission" date="2016-11" db="EMBL/GenBank/DDBJ databases">
        <authorList>
            <person name="Varghese N."/>
            <person name="Submissions S."/>
        </authorList>
    </citation>
    <scope>NUCLEOTIDE SEQUENCE [LARGE SCALE GENOMIC DNA]</scope>
    <source>
        <strain evidence="3">DSM 27370</strain>
    </source>
</reference>
<dbReference type="Pfam" id="PF06983">
    <property type="entry name" value="3-dmu-9_3-mt"/>
    <property type="match status" value="1"/>
</dbReference>
<organism evidence="2 3">
    <name type="scientific">Dysgonomonas macrotermitis</name>
    <dbReference type="NCBI Taxonomy" id="1346286"/>
    <lineage>
        <taxon>Bacteria</taxon>
        <taxon>Pseudomonadati</taxon>
        <taxon>Bacteroidota</taxon>
        <taxon>Bacteroidia</taxon>
        <taxon>Bacteroidales</taxon>
        <taxon>Dysgonomonadaceae</taxon>
        <taxon>Dysgonomonas</taxon>
    </lineage>
</organism>
<dbReference type="OrthoDB" id="9795306at2"/>
<keyword evidence="3" id="KW-1185">Reference proteome</keyword>
<proteinExistence type="predicted"/>
<evidence type="ECO:0000313" key="3">
    <source>
        <dbReference type="Proteomes" id="UP000184480"/>
    </source>
</evidence>
<dbReference type="EMBL" id="FQUC01000016">
    <property type="protein sequence ID" value="SHG16038.1"/>
    <property type="molecule type" value="Genomic_DNA"/>
</dbReference>
<accession>A0A1M5HJG4</accession>
<name>A0A1M5HJG4_9BACT</name>
<dbReference type="InterPro" id="IPR029068">
    <property type="entry name" value="Glyas_Bleomycin-R_OHBP_Dase"/>
</dbReference>